<dbReference type="PROSITE" id="PS00108">
    <property type="entry name" value="PROTEIN_KINASE_ST"/>
    <property type="match status" value="1"/>
</dbReference>
<reference evidence="11" key="2">
    <citation type="submission" date="2025-09" db="UniProtKB">
        <authorList>
            <consortium name="Ensembl"/>
        </authorList>
    </citation>
    <scope>IDENTIFICATION</scope>
</reference>
<dbReference type="Proteomes" id="UP000694569">
    <property type="component" value="Unplaced"/>
</dbReference>
<keyword evidence="4 7" id="KW-0547">Nucleotide-binding</keyword>
<dbReference type="SUPFAM" id="SSF56112">
    <property type="entry name" value="Protein kinase-like (PK-like)"/>
    <property type="match status" value="1"/>
</dbReference>
<dbReference type="OrthoDB" id="9907381at2759"/>
<keyword evidence="3" id="KW-0808">Transferase</keyword>
<feature type="compositionally biased region" description="Basic and acidic residues" evidence="9">
    <location>
        <begin position="10"/>
        <end position="25"/>
    </location>
</feature>
<dbReference type="PROSITE" id="PS50011">
    <property type="entry name" value="PROTEIN_KINASE_DOM"/>
    <property type="match status" value="1"/>
</dbReference>
<evidence type="ECO:0000313" key="12">
    <source>
        <dbReference type="Proteomes" id="UP000694569"/>
    </source>
</evidence>
<dbReference type="InterPro" id="IPR011009">
    <property type="entry name" value="Kinase-like_dom_sf"/>
</dbReference>
<dbReference type="PANTHER" id="PTHR24351">
    <property type="entry name" value="RIBOSOMAL PROTEIN S6 KINASE"/>
    <property type="match status" value="1"/>
</dbReference>
<keyword evidence="12" id="KW-1185">Reference proteome</keyword>
<evidence type="ECO:0000256" key="1">
    <source>
        <dbReference type="ARBA" id="ARBA00022527"/>
    </source>
</evidence>
<evidence type="ECO:0000256" key="5">
    <source>
        <dbReference type="ARBA" id="ARBA00022777"/>
    </source>
</evidence>
<feature type="binding site" evidence="7">
    <location>
        <position position="126"/>
    </location>
    <ligand>
        <name>ATP</name>
        <dbReference type="ChEBI" id="CHEBI:30616"/>
    </ligand>
</feature>
<dbReference type="Pfam" id="PF00069">
    <property type="entry name" value="Pkinase"/>
    <property type="match status" value="1"/>
</dbReference>
<evidence type="ECO:0000256" key="3">
    <source>
        <dbReference type="ARBA" id="ARBA00022679"/>
    </source>
</evidence>
<dbReference type="InterPro" id="IPR008271">
    <property type="entry name" value="Ser/Thr_kinase_AS"/>
</dbReference>
<protein>
    <recommendedName>
        <fullName evidence="10">Protein kinase domain-containing protein</fullName>
    </recommendedName>
</protein>
<feature type="region of interest" description="Disordered" evidence="9">
    <location>
        <begin position="1"/>
        <end position="42"/>
    </location>
</feature>
<sequence length="325" mass="36982">MDPKMTPGVDIERKDENTTKDIPEAKKRRIEGGDGPDDNVETRLEKTSEVVYRKIKSEIIVISSSSFSSQDETSVCPASPGPPVGPSLSKQNFTLHKLLGRGSFGKVLLASDKTSGSLVALKIVRKRGFLSKDHERIFIERRVLKIASGCPFLTRSYGAFQTEGHMCYAMEYLHGGDMANFLRCNRTMDITTTIFFSAELVCGLQYLHSHRIIHRDLKPDNILLDTVGHLRIGDFGLAVEWKDDDETVDGYAGTEGYIAPEVRISCRMFVSYSNSFLNTWFQANRTHRLIHIFIYTKLHWIIYIYVQNKYTHIHVDCYMFIRASP</sequence>
<reference evidence="11" key="1">
    <citation type="submission" date="2025-08" db="UniProtKB">
        <authorList>
            <consortium name="Ensembl"/>
        </authorList>
    </citation>
    <scope>IDENTIFICATION</scope>
</reference>
<dbReference type="PROSITE" id="PS00107">
    <property type="entry name" value="PROTEIN_KINASE_ATP"/>
    <property type="match status" value="1"/>
</dbReference>
<proteinExistence type="inferred from homology"/>
<evidence type="ECO:0000256" key="7">
    <source>
        <dbReference type="PROSITE-ProRule" id="PRU10141"/>
    </source>
</evidence>
<evidence type="ECO:0000256" key="6">
    <source>
        <dbReference type="ARBA" id="ARBA00022840"/>
    </source>
</evidence>
<keyword evidence="6 7" id="KW-0067">ATP-binding</keyword>
<dbReference type="Gene3D" id="3.30.200.20">
    <property type="entry name" value="Phosphorylase Kinase, domain 1"/>
    <property type="match status" value="1"/>
</dbReference>
<comment type="similarity">
    <text evidence="8">Belongs to the protein kinase superfamily.</text>
</comment>
<dbReference type="GO" id="GO:0004674">
    <property type="term" value="F:protein serine/threonine kinase activity"/>
    <property type="evidence" value="ECO:0007669"/>
    <property type="project" value="UniProtKB-KW"/>
</dbReference>
<keyword evidence="5" id="KW-0418">Kinase</keyword>
<evidence type="ECO:0000256" key="2">
    <source>
        <dbReference type="ARBA" id="ARBA00022553"/>
    </source>
</evidence>
<dbReference type="InterPro" id="IPR017441">
    <property type="entry name" value="Protein_kinase_ATP_BS"/>
</dbReference>
<keyword evidence="2" id="KW-0597">Phosphoprotein</keyword>
<evidence type="ECO:0000259" key="10">
    <source>
        <dbReference type="PROSITE" id="PS50011"/>
    </source>
</evidence>
<evidence type="ECO:0000313" key="11">
    <source>
        <dbReference type="Ensembl" id="ENSLLEP00000038836.1"/>
    </source>
</evidence>
<dbReference type="SMART" id="SM00220">
    <property type="entry name" value="S_TKc"/>
    <property type="match status" value="1"/>
</dbReference>
<accession>A0A8C5QN30</accession>
<evidence type="ECO:0000256" key="8">
    <source>
        <dbReference type="RuleBase" id="RU000304"/>
    </source>
</evidence>
<dbReference type="GO" id="GO:0005524">
    <property type="term" value="F:ATP binding"/>
    <property type="evidence" value="ECO:0007669"/>
    <property type="project" value="UniProtKB-UniRule"/>
</dbReference>
<evidence type="ECO:0000256" key="9">
    <source>
        <dbReference type="SAM" id="MobiDB-lite"/>
    </source>
</evidence>
<evidence type="ECO:0000256" key="4">
    <source>
        <dbReference type="ARBA" id="ARBA00022741"/>
    </source>
</evidence>
<dbReference type="AlphaFoldDB" id="A0A8C5QN30"/>
<name>A0A8C5QN30_9ANUR</name>
<dbReference type="Ensembl" id="ENSLLET00000040375.1">
    <property type="protein sequence ID" value="ENSLLEP00000038836.1"/>
    <property type="gene ID" value="ENSLLEG00000024651.1"/>
</dbReference>
<dbReference type="GeneTree" id="ENSGT00940000166863"/>
<feature type="domain" description="Protein kinase" evidence="10">
    <location>
        <begin position="93"/>
        <end position="325"/>
    </location>
</feature>
<keyword evidence="1 8" id="KW-0723">Serine/threonine-protein kinase</keyword>
<dbReference type="Gene3D" id="1.10.510.10">
    <property type="entry name" value="Transferase(Phosphotransferase) domain 1"/>
    <property type="match status" value="1"/>
</dbReference>
<organism evidence="11 12">
    <name type="scientific">Leptobrachium leishanense</name>
    <name type="common">Leishan spiny toad</name>
    <dbReference type="NCBI Taxonomy" id="445787"/>
    <lineage>
        <taxon>Eukaryota</taxon>
        <taxon>Metazoa</taxon>
        <taxon>Chordata</taxon>
        <taxon>Craniata</taxon>
        <taxon>Vertebrata</taxon>
        <taxon>Euteleostomi</taxon>
        <taxon>Amphibia</taxon>
        <taxon>Batrachia</taxon>
        <taxon>Anura</taxon>
        <taxon>Pelobatoidea</taxon>
        <taxon>Megophryidae</taxon>
        <taxon>Leptobrachium</taxon>
    </lineage>
</organism>
<dbReference type="InterPro" id="IPR000719">
    <property type="entry name" value="Prot_kinase_dom"/>
</dbReference>